<dbReference type="PANTHER" id="PTHR34836:SF1">
    <property type="entry name" value="OS09G0428600 PROTEIN"/>
    <property type="match status" value="1"/>
</dbReference>
<protein>
    <submittedName>
        <fullName evidence="1">Uncharacterized protein</fullName>
    </submittedName>
</protein>
<evidence type="ECO:0000313" key="1">
    <source>
        <dbReference type="EMBL" id="KAG8372430.1"/>
    </source>
</evidence>
<proteinExistence type="predicted"/>
<gene>
    <name evidence="1" type="ORF">BUALT_Bualt12G0065300</name>
</gene>
<accession>A0AAV6WZK7</accession>
<dbReference type="PANTHER" id="PTHR34836">
    <property type="entry name" value="OS06G0188250 PROTEIN"/>
    <property type="match status" value="1"/>
</dbReference>
<evidence type="ECO:0000313" key="2">
    <source>
        <dbReference type="Proteomes" id="UP000826271"/>
    </source>
</evidence>
<dbReference type="AlphaFoldDB" id="A0AAV6WZK7"/>
<reference evidence="1" key="1">
    <citation type="submission" date="2019-10" db="EMBL/GenBank/DDBJ databases">
        <authorList>
            <person name="Zhang R."/>
            <person name="Pan Y."/>
            <person name="Wang J."/>
            <person name="Ma R."/>
            <person name="Yu S."/>
        </authorList>
    </citation>
    <scope>NUCLEOTIDE SEQUENCE</scope>
    <source>
        <strain evidence="1">LA-IB0</strain>
        <tissue evidence="1">Leaf</tissue>
    </source>
</reference>
<sequence length="75" mass="8383">MAISDFYSAHPNYTTRLQLHPKNVKSVLHANLSVVELSKVHVPIISFTAGTSALPYKQKSYFVRTTPDDAIHTNN</sequence>
<dbReference type="EMBL" id="WHWC01000012">
    <property type="protein sequence ID" value="KAG8372430.1"/>
    <property type="molecule type" value="Genomic_DNA"/>
</dbReference>
<organism evidence="1 2">
    <name type="scientific">Buddleja alternifolia</name>
    <dbReference type="NCBI Taxonomy" id="168488"/>
    <lineage>
        <taxon>Eukaryota</taxon>
        <taxon>Viridiplantae</taxon>
        <taxon>Streptophyta</taxon>
        <taxon>Embryophyta</taxon>
        <taxon>Tracheophyta</taxon>
        <taxon>Spermatophyta</taxon>
        <taxon>Magnoliopsida</taxon>
        <taxon>eudicotyledons</taxon>
        <taxon>Gunneridae</taxon>
        <taxon>Pentapetalae</taxon>
        <taxon>asterids</taxon>
        <taxon>lamiids</taxon>
        <taxon>Lamiales</taxon>
        <taxon>Scrophulariaceae</taxon>
        <taxon>Buddlejeae</taxon>
        <taxon>Buddleja</taxon>
    </lineage>
</organism>
<comment type="caution">
    <text evidence="1">The sequence shown here is derived from an EMBL/GenBank/DDBJ whole genome shotgun (WGS) entry which is preliminary data.</text>
</comment>
<name>A0AAV6WZK7_9LAMI</name>
<keyword evidence="2" id="KW-1185">Reference proteome</keyword>
<dbReference type="Proteomes" id="UP000826271">
    <property type="component" value="Unassembled WGS sequence"/>
</dbReference>
<dbReference type="InterPro" id="IPR015683">
    <property type="entry name" value="Ionotropic_Glu_rcpt"/>
</dbReference>